<dbReference type="InterPro" id="IPR036390">
    <property type="entry name" value="WH_DNA-bd_sf"/>
</dbReference>
<dbReference type="PANTHER" id="PTHR30136">
    <property type="entry name" value="HELIX-TURN-HELIX TRANSCRIPTIONAL REGULATOR, ICLR FAMILY"/>
    <property type="match status" value="1"/>
</dbReference>
<evidence type="ECO:0000259" key="4">
    <source>
        <dbReference type="PROSITE" id="PS51077"/>
    </source>
</evidence>
<dbReference type="SMART" id="SM00420">
    <property type="entry name" value="HTH_DEOR"/>
    <property type="match status" value="1"/>
</dbReference>
<dbReference type="InterPro" id="IPR029016">
    <property type="entry name" value="GAF-like_dom_sf"/>
</dbReference>
<dbReference type="EMBL" id="RRCT01000028">
    <property type="protein sequence ID" value="RQW72326.1"/>
    <property type="molecule type" value="Genomic_DNA"/>
</dbReference>
<dbReference type="GO" id="GO:0003700">
    <property type="term" value="F:DNA-binding transcription factor activity"/>
    <property type="evidence" value="ECO:0007669"/>
    <property type="project" value="InterPro"/>
</dbReference>
<name>A0A3N9ULE3_9BACI</name>
<dbReference type="AlphaFoldDB" id="A0A3N9ULE3"/>
<keyword evidence="1" id="KW-0805">Transcription regulation</keyword>
<dbReference type="SUPFAM" id="SSF55781">
    <property type="entry name" value="GAF domain-like"/>
    <property type="match status" value="1"/>
</dbReference>
<dbReference type="GO" id="GO:0046278">
    <property type="term" value="P:3,4-dihydroxybenzoate metabolic process"/>
    <property type="evidence" value="ECO:0007669"/>
    <property type="project" value="InterPro"/>
</dbReference>
<evidence type="ECO:0000256" key="2">
    <source>
        <dbReference type="ARBA" id="ARBA00023125"/>
    </source>
</evidence>
<gene>
    <name evidence="6" type="ORF">EBB45_18410</name>
</gene>
<accession>A0A3N9ULE3</accession>
<dbReference type="InterPro" id="IPR001034">
    <property type="entry name" value="DeoR_HTH"/>
</dbReference>
<dbReference type="Pfam" id="PF09339">
    <property type="entry name" value="HTH_IclR"/>
    <property type="match status" value="1"/>
</dbReference>
<dbReference type="Pfam" id="PF01614">
    <property type="entry name" value="IclR_C"/>
    <property type="match status" value="1"/>
</dbReference>
<evidence type="ECO:0000256" key="1">
    <source>
        <dbReference type="ARBA" id="ARBA00023015"/>
    </source>
</evidence>
<feature type="domain" description="IclR-ED" evidence="5">
    <location>
        <begin position="77"/>
        <end position="262"/>
    </location>
</feature>
<proteinExistence type="predicted"/>
<evidence type="ECO:0000256" key="3">
    <source>
        <dbReference type="ARBA" id="ARBA00023163"/>
    </source>
</evidence>
<dbReference type="PROSITE" id="PS51078">
    <property type="entry name" value="ICLR_ED"/>
    <property type="match status" value="1"/>
</dbReference>
<sequence length="263" mass="29590">MSNINSENFKESKDYVQSIDRMFQILRTFSVERQSLTTSEIAQLTDLSRPTVRRILLTLEHLGYVKSVHGAYSLTAKMIELSAVFLSSQVSTWQMAQPFMESLVEVTGESSSISVLDGDMITYVARVSKKRIMSTNLEVGSRLPAFSTSMGQVLLAHLPDDELKERLNNIELQKFNENTIVDKQKLYEVLLGIREKGWGGVDQQLENGVRSVAVPIRKPNGEVIAAINCSVHAGRVSKEQLQEEFLPKLQEVAKLIENIVTFR</sequence>
<protein>
    <submittedName>
        <fullName evidence="6">DeoR family transcriptional regulator</fullName>
    </submittedName>
</protein>
<dbReference type="GO" id="GO:0045892">
    <property type="term" value="P:negative regulation of DNA-templated transcription"/>
    <property type="evidence" value="ECO:0007669"/>
    <property type="project" value="TreeGrafter"/>
</dbReference>
<organism evidence="6 7">
    <name type="scientific">Lysinibacillus composti</name>
    <dbReference type="NCBI Taxonomy" id="720633"/>
    <lineage>
        <taxon>Bacteria</taxon>
        <taxon>Bacillati</taxon>
        <taxon>Bacillota</taxon>
        <taxon>Bacilli</taxon>
        <taxon>Bacillales</taxon>
        <taxon>Bacillaceae</taxon>
        <taxon>Lysinibacillus</taxon>
    </lineage>
</organism>
<dbReference type="InterPro" id="IPR005471">
    <property type="entry name" value="Tscrpt_reg_IclR_N"/>
</dbReference>
<dbReference type="OrthoDB" id="9778379at2"/>
<feature type="domain" description="HTH iclR-type" evidence="4">
    <location>
        <begin position="16"/>
        <end position="76"/>
    </location>
</feature>
<evidence type="ECO:0000259" key="5">
    <source>
        <dbReference type="PROSITE" id="PS51078"/>
    </source>
</evidence>
<reference evidence="6 7" key="1">
    <citation type="journal article" date="2013" name="J. Microbiol.">
        <title>Lysinibacillus chungkukjangi sp. nov., isolated from Chungkukjang, Korean fermented soybean food.</title>
        <authorList>
            <person name="Kim S.J."/>
            <person name="Jang Y.H."/>
            <person name="Hamada M."/>
            <person name="Ahn J.H."/>
            <person name="Weon H.Y."/>
            <person name="Suzuki K."/>
            <person name="Whang K.S."/>
            <person name="Kwon S.W."/>
        </authorList>
    </citation>
    <scope>NUCLEOTIDE SEQUENCE [LARGE SCALE GENOMIC DNA]</scope>
    <source>
        <strain evidence="6 7">MCCC 1A12701</strain>
    </source>
</reference>
<dbReference type="InterPro" id="IPR012794">
    <property type="entry name" value="PcaR_PcaU"/>
</dbReference>
<dbReference type="InterPro" id="IPR014757">
    <property type="entry name" value="Tscrpt_reg_IclR_C"/>
</dbReference>
<dbReference type="SUPFAM" id="SSF46785">
    <property type="entry name" value="Winged helix' DNA-binding domain"/>
    <property type="match status" value="1"/>
</dbReference>
<comment type="caution">
    <text evidence="6">The sequence shown here is derived from an EMBL/GenBank/DDBJ whole genome shotgun (WGS) entry which is preliminary data.</text>
</comment>
<dbReference type="PROSITE" id="PS51077">
    <property type="entry name" value="HTH_ICLR"/>
    <property type="match status" value="1"/>
</dbReference>
<keyword evidence="2" id="KW-0238">DNA-binding</keyword>
<dbReference type="PANTHER" id="PTHR30136:SF34">
    <property type="entry name" value="TRANSCRIPTIONAL REGULATOR"/>
    <property type="match status" value="1"/>
</dbReference>
<dbReference type="InterPro" id="IPR036388">
    <property type="entry name" value="WH-like_DNA-bd_sf"/>
</dbReference>
<keyword evidence="3" id="KW-0804">Transcription</keyword>
<dbReference type="SMART" id="SM00346">
    <property type="entry name" value="HTH_ICLR"/>
    <property type="match status" value="1"/>
</dbReference>
<dbReference type="NCBIfam" id="TIGR02431">
    <property type="entry name" value="pcaR_pcaU"/>
    <property type="match status" value="1"/>
</dbReference>
<dbReference type="Gene3D" id="1.10.10.10">
    <property type="entry name" value="Winged helix-like DNA-binding domain superfamily/Winged helix DNA-binding domain"/>
    <property type="match status" value="1"/>
</dbReference>
<keyword evidence="7" id="KW-1185">Reference proteome</keyword>
<dbReference type="Proteomes" id="UP000274033">
    <property type="component" value="Unassembled WGS sequence"/>
</dbReference>
<dbReference type="GO" id="GO:0045893">
    <property type="term" value="P:positive regulation of DNA-templated transcription"/>
    <property type="evidence" value="ECO:0007669"/>
    <property type="project" value="InterPro"/>
</dbReference>
<dbReference type="GO" id="GO:0003677">
    <property type="term" value="F:DNA binding"/>
    <property type="evidence" value="ECO:0007669"/>
    <property type="project" value="UniProtKB-KW"/>
</dbReference>
<evidence type="ECO:0000313" key="7">
    <source>
        <dbReference type="Proteomes" id="UP000274033"/>
    </source>
</evidence>
<evidence type="ECO:0000313" key="6">
    <source>
        <dbReference type="EMBL" id="RQW72326.1"/>
    </source>
</evidence>
<dbReference type="Gene3D" id="3.30.450.40">
    <property type="match status" value="1"/>
</dbReference>
<dbReference type="RefSeq" id="WP_124766809.1">
    <property type="nucleotide sequence ID" value="NZ_JAFBDY010000029.1"/>
</dbReference>
<dbReference type="InterPro" id="IPR050707">
    <property type="entry name" value="HTH_MetabolicPath_Reg"/>
</dbReference>